<protein>
    <submittedName>
        <fullName evidence="2">Uncharacterized protein</fullName>
    </submittedName>
</protein>
<name>A0AAN7ZD98_9PEZI</name>
<comment type="caution">
    <text evidence="2">The sequence shown here is derived from an EMBL/GenBank/DDBJ whole genome shotgun (WGS) entry which is preliminary data.</text>
</comment>
<dbReference type="EMBL" id="JAWHQM010000059">
    <property type="protein sequence ID" value="KAK5635931.1"/>
    <property type="molecule type" value="Genomic_DNA"/>
</dbReference>
<organism evidence="2 3">
    <name type="scientific">Xylaria bambusicola</name>
    <dbReference type="NCBI Taxonomy" id="326684"/>
    <lineage>
        <taxon>Eukaryota</taxon>
        <taxon>Fungi</taxon>
        <taxon>Dikarya</taxon>
        <taxon>Ascomycota</taxon>
        <taxon>Pezizomycotina</taxon>
        <taxon>Sordariomycetes</taxon>
        <taxon>Xylariomycetidae</taxon>
        <taxon>Xylariales</taxon>
        <taxon>Xylariaceae</taxon>
        <taxon>Xylaria</taxon>
    </lineage>
</organism>
<evidence type="ECO:0000313" key="2">
    <source>
        <dbReference type="EMBL" id="KAK5635931.1"/>
    </source>
</evidence>
<gene>
    <name evidence="2" type="ORF">RRF57_011643</name>
</gene>
<feature type="compositionally biased region" description="Basic and acidic residues" evidence="1">
    <location>
        <begin position="45"/>
        <end position="63"/>
    </location>
</feature>
<proteinExistence type="predicted"/>
<accession>A0AAN7ZD98</accession>
<evidence type="ECO:0000256" key="1">
    <source>
        <dbReference type="SAM" id="MobiDB-lite"/>
    </source>
</evidence>
<reference evidence="2 3" key="1">
    <citation type="submission" date="2023-10" db="EMBL/GenBank/DDBJ databases">
        <title>Draft genome sequence of Xylaria bambusicola isolate GMP-LS, the root and basal stem rot pathogen of sugarcane in Indonesia.</title>
        <authorList>
            <person name="Selvaraj P."/>
            <person name="Muralishankar V."/>
            <person name="Muruganantham S."/>
            <person name="Sp S."/>
            <person name="Haryani S."/>
            <person name="Lau K.J.X."/>
            <person name="Naqvi N.I."/>
        </authorList>
    </citation>
    <scope>NUCLEOTIDE SEQUENCE [LARGE SCALE GENOMIC DNA]</scope>
    <source>
        <strain evidence="2">GMP-LS</strain>
    </source>
</reference>
<keyword evidence="3" id="KW-1185">Reference proteome</keyword>
<sequence length="63" mass="7332">MVRVDCEHRGQDAAFALGRWQWNARCRVTIIKALEHPWIQQKVGRGQDGDGRTEHPQDFFGKK</sequence>
<dbReference type="AlphaFoldDB" id="A0AAN7ZD98"/>
<dbReference type="Proteomes" id="UP001305414">
    <property type="component" value="Unassembled WGS sequence"/>
</dbReference>
<evidence type="ECO:0000313" key="3">
    <source>
        <dbReference type="Proteomes" id="UP001305414"/>
    </source>
</evidence>
<feature type="region of interest" description="Disordered" evidence="1">
    <location>
        <begin position="41"/>
        <end position="63"/>
    </location>
</feature>